<dbReference type="EMBL" id="PIDP01000582">
    <property type="protein sequence ID" value="PLM93757.1"/>
    <property type="molecule type" value="Genomic_DNA"/>
</dbReference>
<evidence type="ECO:0000259" key="6">
    <source>
        <dbReference type="SMART" id="SM00965"/>
    </source>
</evidence>
<dbReference type="AlphaFoldDB" id="A0A2N4YZZ4"/>
<keyword evidence="1 4" id="KW-0813">Transport</keyword>
<dbReference type="Proteomes" id="UP000234412">
    <property type="component" value="Unassembled WGS sequence"/>
</dbReference>
<name>A0A2N4YZZ4_KLEVA</name>
<feature type="domain" description="Secretin/TonB short N-terminal" evidence="6">
    <location>
        <begin position="56"/>
        <end position="107"/>
    </location>
</feature>
<dbReference type="SMART" id="SM00965">
    <property type="entry name" value="STN"/>
    <property type="match status" value="1"/>
</dbReference>
<keyword evidence="7" id="KW-0675">Receptor</keyword>
<dbReference type="Gene3D" id="3.55.50.30">
    <property type="match status" value="1"/>
</dbReference>
<feature type="signal peptide" evidence="5">
    <location>
        <begin position="1"/>
        <end position="33"/>
    </location>
</feature>
<reference evidence="7 8" key="2">
    <citation type="submission" date="2018-01" db="EMBL/GenBank/DDBJ databases">
        <title>Genomic study of Klebsiella pneumoniae.</title>
        <authorList>
            <person name="Yang Y."/>
            <person name="Bicalho R."/>
        </authorList>
    </citation>
    <scope>NUCLEOTIDE SEQUENCE [LARGE SCALE GENOMIC DNA]</scope>
    <source>
        <strain evidence="7 8">A8</strain>
    </source>
</reference>
<keyword evidence="3 4" id="KW-0998">Cell outer membrane</keyword>
<dbReference type="GO" id="GO:0033214">
    <property type="term" value="P:siderophore-iron import into cell"/>
    <property type="evidence" value="ECO:0007669"/>
    <property type="project" value="TreeGrafter"/>
</dbReference>
<dbReference type="InterPro" id="IPR039426">
    <property type="entry name" value="TonB-dep_rcpt-like"/>
</dbReference>
<evidence type="ECO:0000256" key="3">
    <source>
        <dbReference type="ARBA" id="ARBA00023237"/>
    </source>
</evidence>
<protein>
    <submittedName>
        <fullName evidence="7">TonB-dependent siderophore receptor</fullName>
    </submittedName>
</protein>
<dbReference type="PROSITE" id="PS52016">
    <property type="entry name" value="TONB_DEPENDENT_REC_3"/>
    <property type="match status" value="1"/>
</dbReference>
<accession>A0A2N4YZZ4</accession>
<feature type="non-terminal residue" evidence="7">
    <location>
        <position position="163"/>
    </location>
</feature>
<feature type="chain" id="PRO_5014820628" evidence="5">
    <location>
        <begin position="34"/>
        <end position="163"/>
    </location>
</feature>
<proteinExistence type="inferred from homology"/>
<sequence length="163" mass="17523">MTPLRVFRKTTPLVNAIRLSLLPLAGLSFSAFAAQVDIAPGSLDKALNQYAAHSRITLSVDASLTRGKQSNGLHGDYDVESGLQQLLDGSGLQVKPLGNNSWTLETAPAPKEDALTVVGDWLGDARENDVFEHAGARDVIRREDFAKTGATTMREVLNRIPGV</sequence>
<organism evidence="7 8">
    <name type="scientific">Klebsiella variicola</name>
    <dbReference type="NCBI Taxonomy" id="244366"/>
    <lineage>
        <taxon>Bacteria</taxon>
        <taxon>Pseudomonadati</taxon>
        <taxon>Pseudomonadota</taxon>
        <taxon>Gammaproteobacteria</taxon>
        <taxon>Enterobacterales</taxon>
        <taxon>Enterobacteriaceae</taxon>
        <taxon>Klebsiella/Raoultella group</taxon>
        <taxon>Klebsiella</taxon>
        <taxon>Klebsiella pneumoniae complex</taxon>
    </lineage>
</organism>
<keyword evidence="2 4" id="KW-0472">Membrane</keyword>
<dbReference type="GO" id="GO:0009279">
    <property type="term" value="C:cell outer membrane"/>
    <property type="evidence" value="ECO:0007669"/>
    <property type="project" value="UniProtKB-SubCell"/>
</dbReference>
<gene>
    <name evidence="7" type="ORF">CWN47_16820</name>
</gene>
<comment type="similarity">
    <text evidence="4">Belongs to the TonB-dependent receptor family.</text>
</comment>
<dbReference type="PANTHER" id="PTHR30442">
    <property type="entry name" value="IRON III DICITRATE TRANSPORT PROTEIN FECA"/>
    <property type="match status" value="1"/>
</dbReference>
<evidence type="ECO:0000256" key="4">
    <source>
        <dbReference type="PROSITE-ProRule" id="PRU01360"/>
    </source>
</evidence>
<evidence type="ECO:0000313" key="7">
    <source>
        <dbReference type="EMBL" id="PLM93757.1"/>
    </source>
</evidence>
<evidence type="ECO:0000313" key="8">
    <source>
        <dbReference type="Proteomes" id="UP000234412"/>
    </source>
</evidence>
<keyword evidence="5" id="KW-0732">Signal</keyword>
<evidence type="ECO:0000256" key="2">
    <source>
        <dbReference type="ARBA" id="ARBA00023136"/>
    </source>
</evidence>
<reference evidence="7 8" key="1">
    <citation type="submission" date="2017-11" db="EMBL/GenBank/DDBJ databases">
        <authorList>
            <person name="Han C.G."/>
        </authorList>
    </citation>
    <scope>NUCLEOTIDE SEQUENCE [LARGE SCALE GENOMIC DNA]</scope>
    <source>
        <strain evidence="7 8">A8</strain>
    </source>
</reference>
<dbReference type="Pfam" id="PF07660">
    <property type="entry name" value="STN"/>
    <property type="match status" value="1"/>
</dbReference>
<comment type="caution">
    <text evidence="7">The sequence shown here is derived from an EMBL/GenBank/DDBJ whole genome shotgun (WGS) entry which is preliminary data.</text>
</comment>
<dbReference type="PANTHER" id="PTHR30442:SF0">
    <property type="entry name" value="FE(3+) DICITRATE TRANSPORT PROTEIN FECA"/>
    <property type="match status" value="1"/>
</dbReference>
<comment type="subcellular location">
    <subcellularLocation>
        <location evidence="4">Cell outer membrane</location>
        <topology evidence="4">Multi-pass membrane protein</topology>
    </subcellularLocation>
</comment>
<evidence type="ECO:0000256" key="5">
    <source>
        <dbReference type="SAM" id="SignalP"/>
    </source>
</evidence>
<keyword evidence="4" id="KW-1134">Transmembrane beta strand</keyword>
<keyword evidence="4" id="KW-0812">Transmembrane</keyword>
<dbReference type="InterPro" id="IPR011662">
    <property type="entry name" value="Secretin/TonB_short_N"/>
</dbReference>
<evidence type="ECO:0000256" key="1">
    <source>
        <dbReference type="ARBA" id="ARBA00022448"/>
    </source>
</evidence>